<dbReference type="InterPro" id="IPR027417">
    <property type="entry name" value="P-loop_NTPase"/>
</dbReference>
<reference evidence="2" key="1">
    <citation type="submission" date="2015-07" db="EMBL/GenBank/DDBJ databases">
        <title>Draft genome sequence of Streptomyces sp. CMAA 1322, a bacterium isolated from Caatinga biome, from dry forest semiarid of Brazil.</title>
        <authorList>
            <person name="Santos S.N."/>
            <person name="Gacesa R."/>
            <person name="Taketani R.G."/>
            <person name="Long P.F."/>
            <person name="Melo I.S."/>
        </authorList>
    </citation>
    <scope>NUCLEOTIDE SEQUENCE [LARGE SCALE GENOMIC DNA]</scope>
    <source>
        <strain evidence="2">CMAA 1322</strain>
    </source>
</reference>
<name>A0A0K9XBX7_9ACTN</name>
<dbReference type="OrthoDB" id="4139076at2"/>
<dbReference type="SUPFAM" id="SSF52540">
    <property type="entry name" value="P-loop containing nucleoside triphosphate hydrolases"/>
    <property type="match status" value="1"/>
</dbReference>
<dbReference type="AlphaFoldDB" id="A0A0K9XBX7"/>
<organism evidence="1 2">
    <name type="scientific">Streptomyces caatingaensis</name>
    <dbReference type="NCBI Taxonomy" id="1678637"/>
    <lineage>
        <taxon>Bacteria</taxon>
        <taxon>Bacillati</taxon>
        <taxon>Actinomycetota</taxon>
        <taxon>Actinomycetes</taxon>
        <taxon>Kitasatosporales</taxon>
        <taxon>Streptomycetaceae</taxon>
        <taxon>Streptomyces</taxon>
    </lineage>
</organism>
<dbReference type="STRING" id="1678637.AC230_19215"/>
<evidence type="ECO:0000313" key="1">
    <source>
        <dbReference type="EMBL" id="KNB50919.1"/>
    </source>
</evidence>
<protein>
    <submittedName>
        <fullName evidence="1">Uncharacterized protein</fullName>
    </submittedName>
</protein>
<sequence>MYGRDALLTGLVPRLVGMTPAHRRAAFEHDEDLPVVVLTGARGTGKTAVLERLRGTYRHHVPVALLDCEAPDLTAPPHAGHAPGTPVTEALYALAEQLVPRVRGAGEVRFPRLAAGLLAAASGGWGPDEDERIQAEAARLGLLLAPGSWWENQGRAWLSKVVTKLSNLATTGIPAVDIVVEATVESLLEELFNRRQRNAATWYGTYPDAGGNAARGLTLLGRHFHRGDGHRAVAERHLIGALRADLAAAYAGTGRLRRVGRPLVLLDNAHAAPGRRILECVLRDRHEGRYDRTVVIAAQRGAPAAAPEHAVALRFAELAHRGRWRRGPQPGSGAVAAGLPALEPEDVRRILERADTEGATVAPRGPAGLYRAVHRLTGGRPLGVRLLAEAVHRVPEDREVTPGALLDAPAAGGTHTTGEELLRRLVPADCLERLVILAAARDPGAAEALATARLQAHGGAGGMRHARDVLRREGWPEDPHLFVADPLLRSALLHRLHHQDPDAASWRAVHHTLRDYHAGGEWRGRRHPPSPPLFLHHELALGRTEPAVAYLCDTFQRPDVPARQWLDELLVITAAPHFAAPDRRRATALGTPDPRQPVPGQTADPVLHFRVERLLHAVWLVRDPLALLDTEVVERMAYELGHLSDLRRNGNDVLWQASREWPRDALEWRAF</sequence>
<keyword evidence="2" id="KW-1185">Reference proteome</keyword>
<comment type="caution">
    <text evidence="1">The sequence shown here is derived from an EMBL/GenBank/DDBJ whole genome shotgun (WGS) entry which is preliminary data.</text>
</comment>
<dbReference type="RefSeq" id="WP_157868606.1">
    <property type="nucleotide sequence ID" value="NZ_LFXA01000012.1"/>
</dbReference>
<dbReference type="PATRIC" id="fig|1678637.3.peg.4131"/>
<evidence type="ECO:0000313" key="2">
    <source>
        <dbReference type="Proteomes" id="UP000037288"/>
    </source>
</evidence>
<dbReference type="Proteomes" id="UP000037288">
    <property type="component" value="Unassembled WGS sequence"/>
</dbReference>
<dbReference type="EMBL" id="LFXA01000012">
    <property type="protein sequence ID" value="KNB50919.1"/>
    <property type="molecule type" value="Genomic_DNA"/>
</dbReference>
<gene>
    <name evidence="1" type="ORF">AC230_19215</name>
</gene>
<accession>A0A0K9XBX7</accession>
<proteinExistence type="predicted"/>